<organism evidence="4 5">
    <name type="scientific">Enteractinococcus helveticum</name>
    <dbReference type="NCBI Taxonomy" id="1837282"/>
    <lineage>
        <taxon>Bacteria</taxon>
        <taxon>Bacillati</taxon>
        <taxon>Actinomycetota</taxon>
        <taxon>Actinomycetes</taxon>
        <taxon>Micrococcales</taxon>
        <taxon>Micrococcaceae</taxon>
    </lineage>
</organism>
<reference evidence="4 5" key="1">
    <citation type="submission" date="2016-04" db="EMBL/GenBank/DDBJ databases">
        <title>First whole genome shotgun sequence of the bacterium Enteractinococcus sp. strain UASWS1574.</title>
        <authorList>
            <person name="Crovadore J."/>
            <person name="Chablais R."/>
            <person name="Lefort F."/>
        </authorList>
    </citation>
    <scope>NUCLEOTIDE SEQUENCE [LARGE SCALE GENOMIC DNA]</scope>
    <source>
        <strain evidence="4 5">UASWS1574</strain>
    </source>
</reference>
<evidence type="ECO:0000256" key="1">
    <source>
        <dbReference type="ARBA" id="ARBA00001946"/>
    </source>
</evidence>
<dbReference type="STRING" id="1837282.A6F49_02235"/>
<dbReference type="AlphaFoldDB" id="A0A1B7LUS7"/>
<proteinExistence type="predicted"/>
<evidence type="ECO:0000256" key="2">
    <source>
        <dbReference type="ARBA" id="ARBA00022801"/>
    </source>
</evidence>
<dbReference type="PANTHER" id="PTHR43046">
    <property type="entry name" value="GDP-MANNOSE MANNOSYL HYDROLASE"/>
    <property type="match status" value="1"/>
</dbReference>
<gene>
    <name evidence="4" type="ORF">A6F49_02235</name>
</gene>
<keyword evidence="5" id="KW-1185">Reference proteome</keyword>
<dbReference type="OrthoDB" id="9804442at2"/>
<dbReference type="InterPro" id="IPR000086">
    <property type="entry name" value="NUDIX_hydrolase_dom"/>
</dbReference>
<keyword evidence="2 4" id="KW-0378">Hydrolase</keyword>
<dbReference type="RefSeq" id="WP_043055777.1">
    <property type="nucleotide sequence ID" value="NZ_LXEY01000116.1"/>
</dbReference>
<evidence type="ECO:0000259" key="3">
    <source>
        <dbReference type="PROSITE" id="PS51462"/>
    </source>
</evidence>
<dbReference type="EMBL" id="LXEY01000116">
    <property type="protein sequence ID" value="OAV51220.1"/>
    <property type="molecule type" value="Genomic_DNA"/>
</dbReference>
<dbReference type="SUPFAM" id="SSF55811">
    <property type="entry name" value="Nudix"/>
    <property type="match status" value="1"/>
</dbReference>
<dbReference type="InterPro" id="IPR015797">
    <property type="entry name" value="NUDIX_hydrolase-like_dom_sf"/>
</dbReference>
<comment type="cofactor">
    <cofactor evidence="1">
        <name>Mg(2+)</name>
        <dbReference type="ChEBI" id="CHEBI:18420"/>
    </cofactor>
</comment>
<dbReference type="PROSITE" id="PS00893">
    <property type="entry name" value="NUDIX_BOX"/>
    <property type="match status" value="1"/>
</dbReference>
<dbReference type="Proteomes" id="UP000078292">
    <property type="component" value="Unassembled WGS sequence"/>
</dbReference>
<evidence type="ECO:0000313" key="4">
    <source>
        <dbReference type="EMBL" id="OAV51220.1"/>
    </source>
</evidence>
<dbReference type="PANTHER" id="PTHR43046:SF16">
    <property type="entry name" value="ADP-RIBOSE PYROPHOSPHATASE YJHB-RELATED"/>
    <property type="match status" value="1"/>
</dbReference>
<dbReference type="CDD" id="cd02883">
    <property type="entry name" value="NUDIX_Hydrolase"/>
    <property type="match status" value="1"/>
</dbReference>
<sequence>MDASTTRRLAAYGLCVRDSAVLLVQAKHHDGSRSWTLPGGGVEPLEDPFDTVIREFTEETGYTAAVQRLLGVDSRVIPAGESWRGQPHQNIGIFYQVQVLGGRLRQELNGDTLDPTWISLDAVAELERSSLVDVGLRLLHDQPVTGHVAPVPIGGPVRH</sequence>
<dbReference type="GO" id="GO:0016787">
    <property type="term" value="F:hydrolase activity"/>
    <property type="evidence" value="ECO:0007669"/>
    <property type="project" value="UniProtKB-KW"/>
</dbReference>
<evidence type="ECO:0000313" key="5">
    <source>
        <dbReference type="Proteomes" id="UP000078292"/>
    </source>
</evidence>
<dbReference type="Gene3D" id="3.90.79.10">
    <property type="entry name" value="Nucleoside Triphosphate Pyrophosphohydrolase"/>
    <property type="match status" value="1"/>
</dbReference>
<accession>A0A1B7LUS7</accession>
<comment type="caution">
    <text evidence="4">The sequence shown here is derived from an EMBL/GenBank/DDBJ whole genome shotgun (WGS) entry which is preliminary data.</text>
</comment>
<dbReference type="PROSITE" id="PS51462">
    <property type="entry name" value="NUDIX"/>
    <property type="match status" value="1"/>
</dbReference>
<feature type="domain" description="Nudix hydrolase" evidence="3">
    <location>
        <begin position="6"/>
        <end position="140"/>
    </location>
</feature>
<protein>
    <submittedName>
        <fullName evidence="4">NUDIX hydrolase</fullName>
    </submittedName>
</protein>
<name>A0A1B7LUS7_9MICC</name>
<dbReference type="Pfam" id="PF00293">
    <property type="entry name" value="NUDIX"/>
    <property type="match status" value="1"/>
</dbReference>
<dbReference type="InterPro" id="IPR020084">
    <property type="entry name" value="NUDIX_hydrolase_CS"/>
</dbReference>